<dbReference type="Pfam" id="PF00072">
    <property type="entry name" value="Response_reg"/>
    <property type="match status" value="2"/>
</dbReference>
<dbReference type="PANTHER" id="PTHR44520:SF2">
    <property type="entry name" value="RESPONSE REGULATOR RCP1"/>
    <property type="match status" value="1"/>
</dbReference>
<dbReference type="Proteomes" id="UP000306402">
    <property type="component" value="Unassembled WGS sequence"/>
</dbReference>
<evidence type="ECO:0000313" key="3">
    <source>
        <dbReference type="EMBL" id="TLV03414.1"/>
    </source>
</evidence>
<keyword evidence="1" id="KW-0597">Phosphoprotein</keyword>
<gene>
    <name evidence="3" type="ORF">FEN17_07355</name>
</gene>
<dbReference type="Gene3D" id="3.40.50.2300">
    <property type="match status" value="2"/>
</dbReference>
<dbReference type="SMART" id="SM00448">
    <property type="entry name" value="REC"/>
    <property type="match status" value="2"/>
</dbReference>
<dbReference type="RefSeq" id="WP_138364622.1">
    <property type="nucleotide sequence ID" value="NZ_VCEJ01000002.1"/>
</dbReference>
<protein>
    <submittedName>
        <fullName evidence="3">Response regulator</fullName>
    </submittedName>
</protein>
<reference evidence="3 4" key="1">
    <citation type="submission" date="2019-05" db="EMBL/GenBank/DDBJ databases">
        <authorList>
            <person name="Qu J.-H."/>
        </authorList>
    </citation>
    <scope>NUCLEOTIDE SEQUENCE [LARGE SCALE GENOMIC DNA]</scope>
    <source>
        <strain evidence="3 4">T17</strain>
    </source>
</reference>
<dbReference type="PROSITE" id="PS50110">
    <property type="entry name" value="RESPONSE_REGULATORY"/>
    <property type="match status" value="2"/>
</dbReference>
<dbReference type="OrthoDB" id="958605at2"/>
<feature type="domain" description="Response regulatory" evidence="2">
    <location>
        <begin position="6"/>
        <end position="128"/>
    </location>
</feature>
<dbReference type="EMBL" id="VCEJ01000002">
    <property type="protein sequence ID" value="TLV03414.1"/>
    <property type="molecule type" value="Genomic_DNA"/>
</dbReference>
<feature type="domain" description="Response regulatory" evidence="2">
    <location>
        <begin position="151"/>
        <end position="278"/>
    </location>
</feature>
<dbReference type="SUPFAM" id="SSF52172">
    <property type="entry name" value="CheY-like"/>
    <property type="match status" value="2"/>
</dbReference>
<dbReference type="InterPro" id="IPR001789">
    <property type="entry name" value="Sig_transdc_resp-reg_receiver"/>
</dbReference>
<evidence type="ECO:0000259" key="2">
    <source>
        <dbReference type="PROSITE" id="PS50110"/>
    </source>
</evidence>
<dbReference type="AlphaFoldDB" id="A0A5R9L4A4"/>
<accession>A0A5R9L4A4</accession>
<organism evidence="3 4">
    <name type="scientific">Dyadobacter luticola</name>
    <dbReference type="NCBI Taxonomy" id="1979387"/>
    <lineage>
        <taxon>Bacteria</taxon>
        <taxon>Pseudomonadati</taxon>
        <taxon>Bacteroidota</taxon>
        <taxon>Cytophagia</taxon>
        <taxon>Cytophagales</taxon>
        <taxon>Spirosomataceae</taxon>
        <taxon>Dyadobacter</taxon>
    </lineage>
</organism>
<dbReference type="InterPro" id="IPR011006">
    <property type="entry name" value="CheY-like_superfamily"/>
</dbReference>
<dbReference type="PANTHER" id="PTHR44520">
    <property type="entry name" value="RESPONSE REGULATOR RCP1-RELATED"/>
    <property type="match status" value="1"/>
</dbReference>
<keyword evidence="4" id="KW-1185">Reference proteome</keyword>
<feature type="modified residue" description="4-aspartylphosphate" evidence="1">
    <location>
        <position position="61"/>
    </location>
</feature>
<feature type="modified residue" description="4-aspartylphosphate" evidence="1">
    <location>
        <position position="207"/>
    </location>
</feature>
<comment type="caution">
    <text evidence="3">The sequence shown here is derived from an EMBL/GenBank/DDBJ whole genome shotgun (WGS) entry which is preliminary data.</text>
</comment>
<proteinExistence type="predicted"/>
<name>A0A5R9L4A4_9BACT</name>
<evidence type="ECO:0000313" key="4">
    <source>
        <dbReference type="Proteomes" id="UP000306402"/>
    </source>
</evidence>
<evidence type="ECO:0000256" key="1">
    <source>
        <dbReference type="PROSITE-ProRule" id="PRU00169"/>
    </source>
</evidence>
<dbReference type="InterPro" id="IPR052893">
    <property type="entry name" value="TCS_response_regulator"/>
</dbReference>
<dbReference type="GO" id="GO:0000160">
    <property type="term" value="P:phosphorelay signal transduction system"/>
    <property type="evidence" value="ECO:0007669"/>
    <property type="project" value="InterPro"/>
</dbReference>
<sequence>MKLSSTIFIVDDDEDDRLMMGDAIRGVVENINIVEVASGTELFQHLDENPSSDSSRLILIDMNMPRMNGLELLAILKGEPKCSTIPVIMLSTTSNLQLVNRAYELGINAFLVKPTMMAEFEWMAQMINFCFVTNFALGSLPSSKISPGWKNVLVIEDNDDHWELMNFSLKRSMPDVRLQRIAEKGTLLEDMKGYIDGPAGPEIILLDLYVPEREDGLHLLREIRRYLVEKSLPNIPVIVFSYSNSSQDVNAAISELANAYLVKPLDVSLWPVYLQNLCDVWSNAASLPRAV</sequence>